<dbReference type="PANTHER" id="PTHR11102:SF160">
    <property type="entry name" value="ERAD-ASSOCIATED E3 UBIQUITIN-PROTEIN LIGASE COMPONENT HRD3"/>
    <property type="match status" value="1"/>
</dbReference>
<dbReference type="SMART" id="SM00671">
    <property type="entry name" value="SEL1"/>
    <property type="match status" value="6"/>
</dbReference>
<evidence type="ECO:0008006" key="4">
    <source>
        <dbReference type="Google" id="ProtNLM"/>
    </source>
</evidence>
<dbReference type="STRING" id="121821.GCA_001870675_02318"/>
<organism evidence="2 3">
    <name type="scientific">Roseinatronobacter thiooxidans</name>
    <dbReference type="NCBI Taxonomy" id="121821"/>
    <lineage>
        <taxon>Bacteria</taxon>
        <taxon>Pseudomonadati</taxon>
        <taxon>Pseudomonadota</taxon>
        <taxon>Alphaproteobacteria</taxon>
        <taxon>Rhodobacterales</taxon>
        <taxon>Paracoccaceae</taxon>
        <taxon>Roseinatronobacter</taxon>
    </lineage>
</organism>
<sequence>MVIRLFLLCLFLGLPLSAQAQLRAQDGLAALDAGDGERAAAIWEALAERGDVLAQYNLAVLLASGEGADAQQALHWFEAAAAQSHLGAQLALADMQAGQGAWHKAQHWYMQAAKAGSGPAQFALGKILERGLAGPPDLDQAVIWYQAAAEQGMAEAQFALGAALAEQGQGAAAADWFEAAAQQGHVVAQHNLALALARGVGRDQDMAQARQLYVQAARAGHAPSLYNLGLMQAQGRGGAQSFRKALALAMLAQTAGHGAADNLIEALHDVMTAEAISQAAALAIECSTDPGICG</sequence>
<keyword evidence="3" id="KW-1185">Reference proteome</keyword>
<evidence type="ECO:0000256" key="1">
    <source>
        <dbReference type="SAM" id="SignalP"/>
    </source>
</evidence>
<proteinExistence type="predicted"/>
<dbReference type="OrthoDB" id="8235393at2"/>
<feature type="chain" id="PRO_5016000770" description="TPR repeat protein" evidence="1">
    <location>
        <begin position="21"/>
        <end position="294"/>
    </location>
</feature>
<reference evidence="2 3" key="1">
    <citation type="submission" date="2018-06" db="EMBL/GenBank/DDBJ databases">
        <title>Genomic Encyclopedia of Archaeal and Bacterial Type Strains, Phase II (KMG-II): from individual species to whole genera.</title>
        <authorList>
            <person name="Goeker M."/>
        </authorList>
    </citation>
    <scope>NUCLEOTIDE SEQUENCE [LARGE SCALE GENOMIC DNA]</scope>
    <source>
        <strain evidence="2 3">DSM 13087</strain>
    </source>
</reference>
<dbReference type="AlphaFoldDB" id="A0A2W7QWS9"/>
<name>A0A2W7QWS9_9RHOB</name>
<dbReference type="InterPro" id="IPR011990">
    <property type="entry name" value="TPR-like_helical_dom_sf"/>
</dbReference>
<dbReference type="SUPFAM" id="SSF81901">
    <property type="entry name" value="HCP-like"/>
    <property type="match status" value="2"/>
</dbReference>
<comment type="caution">
    <text evidence="2">The sequence shown here is derived from an EMBL/GenBank/DDBJ whole genome shotgun (WGS) entry which is preliminary data.</text>
</comment>
<evidence type="ECO:0000313" key="3">
    <source>
        <dbReference type="Proteomes" id="UP000249364"/>
    </source>
</evidence>
<accession>A0A2W7QWS9</accession>
<protein>
    <recommendedName>
        <fullName evidence="4">TPR repeat protein</fullName>
    </recommendedName>
</protein>
<dbReference type="Pfam" id="PF08238">
    <property type="entry name" value="Sel1"/>
    <property type="match status" value="6"/>
</dbReference>
<dbReference type="Gene3D" id="1.25.40.10">
    <property type="entry name" value="Tetratricopeptide repeat domain"/>
    <property type="match status" value="2"/>
</dbReference>
<gene>
    <name evidence="2" type="ORF">LY56_00245</name>
</gene>
<keyword evidence="1" id="KW-0732">Signal</keyword>
<feature type="signal peptide" evidence="1">
    <location>
        <begin position="1"/>
        <end position="20"/>
    </location>
</feature>
<dbReference type="InterPro" id="IPR006597">
    <property type="entry name" value="Sel1-like"/>
</dbReference>
<evidence type="ECO:0000313" key="2">
    <source>
        <dbReference type="EMBL" id="PZX48097.1"/>
    </source>
</evidence>
<dbReference type="EMBL" id="QKZQ01000001">
    <property type="protein sequence ID" value="PZX48097.1"/>
    <property type="molecule type" value="Genomic_DNA"/>
</dbReference>
<dbReference type="InterPro" id="IPR050767">
    <property type="entry name" value="Sel1_AlgK"/>
</dbReference>
<dbReference type="PANTHER" id="PTHR11102">
    <property type="entry name" value="SEL-1-LIKE PROTEIN"/>
    <property type="match status" value="1"/>
</dbReference>
<dbReference type="Proteomes" id="UP000249364">
    <property type="component" value="Unassembled WGS sequence"/>
</dbReference>